<evidence type="ECO:0000259" key="5">
    <source>
        <dbReference type="PROSITE" id="PS51736"/>
    </source>
</evidence>
<proteinExistence type="inferred from homology"/>
<comment type="similarity">
    <text evidence="1">Belongs to the site-specific recombinase resolvase family.</text>
</comment>
<dbReference type="InterPro" id="IPR050639">
    <property type="entry name" value="SSR_resolvase"/>
</dbReference>
<accession>A0ABW8U800</accession>
<gene>
    <name evidence="6" type="ORF">ACJHVH_08960</name>
</gene>
<evidence type="ECO:0000256" key="1">
    <source>
        <dbReference type="ARBA" id="ARBA00009913"/>
    </source>
</evidence>
<evidence type="ECO:0000313" key="6">
    <source>
        <dbReference type="EMBL" id="MFL1733104.1"/>
    </source>
</evidence>
<reference evidence="6 7" key="1">
    <citation type="submission" date="2024-11" db="EMBL/GenBank/DDBJ databases">
        <title>First Report of Moraxella oculi in Brazil in an Infectious Bovine Keratoconjunctivitis Outbreak.</title>
        <authorList>
            <person name="Carvalho C.V."/>
            <person name="Domingues R."/>
            <person name="Coutinho C."/>
            <person name="Honorio N.T.B.S."/>
            <person name="Faza D.R.L.R."/>
            <person name="Carvalho W.A."/>
            <person name="Machado A.B.F."/>
            <person name="Martins M.F."/>
            <person name="Gaspar E.B."/>
        </authorList>
    </citation>
    <scope>NUCLEOTIDE SEQUENCE [LARGE SCALE GENOMIC DNA]</scope>
    <source>
        <strain evidence="6 7">2117LE</strain>
    </source>
</reference>
<dbReference type="InterPro" id="IPR006118">
    <property type="entry name" value="Recombinase_CS"/>
</dbReference>
<evidence type="ECO:0000256" key="2">
    <source>
        <dbReference type="ARBA" id="ARBA00022908"/>
    </source>
</evidence>
<protein>
    <submittedName>
        <fullName evidence="6">Recombinase family protein</fullName>
    </submittedName>
</protein>
<dbReference type="InterPro" id="IPR006119">
    <property type="entry name" value="Resolv_N"/>
</dbReference>
<evidence type="ECO:0000256" key="3">
    <source>
        <dbReference type="ARBA" id="ARBA00023125"/>
    </source>
</evidence>
<keyword evidence="2" id="KW-0229">DNA integration</keyword>
<organism evidence="6 7">
    <name type="scientific">Moraxella oculi</name>
    <dbReference type="NCBI Taxonomy" id="2940516"/>
    <lineage>
        <taxon>Bacteria</taxon>
        <taxon>Pseudomonadati</taxon>
        <taxon>Pseudomonadota</taxon>
        <taxon>Gammaproteobacteria</taxon>
        <taxon>Moraxellales</taxon>
        <taxon>Moraxellaceae</taxon>
        <taxon>Moraxella</taxon>
    </lineage>
</organism>
<dbReference type="EMBL" id="JBJJXE010000026">
    <property type="protein sequence ID" value="MFL1733104.1"/>
    <property type="molecule type" value="Genomic_DNA"/>
</dbReference>
<dbReference type="Proteomes" id="UP001624684">
    <property type="component" value="Unassembled WGS sequence"/>
</dbReference>
<dbReference type="CDD" id="cd03768">
    <property type="entry name" value="SR_ResInv"/>
    <property type="match status" value="1"/>
</dbReference>
<comment type="caution">
    <text evidence="6">The sequence shown here is derived from an EMBL/GenBank/DDBJ whole genome shotgun (WGS) entry which is preliminary data.</text>
</comment>
<dbReference type="RefSeq" id="WP_407069593.1">
    <property type="nucleotide sequence ID" value="NZ_JBJJXE010000026.1"/>
</dbReference>
<keyword evidence="4" id="KW-0233">DNA recombination</keyword>
<dbReference type="SUPFAM" id="SSF53041">
    <property type="entry name" value="Resolvase-like"/>
    <property type="match status" value="1"/>
</dbReference>
<dbReference type="PROSITE" id="PS51736">
    <property type="entry name" value="RECOMBINASES_3"/>
    <property type="match status" value="1"/>
</dbReference>
<dbReference type="PROSITE" id="PS00398">
    <property type="entry name" value="RECOMBINASES_2"/>
    <property type="match status" value="1"/>
</dbReference>
<evidence type="ECO:0000256" key="4">
    <source>
        <dbReference type="ARBA" id="ARBA00023172"/>
    </source>
</evidence>
<name>A0ABW8U800_9GAMM</name>
<dbReference type="SMART" id="SM00857">
    <property type="entry name" value="Resolvase"/>
    <property type="match status" value="1"/>
</dbReference>
<dbReference type="PANTHER" id="PTHR30461:SF26">
    <property type="entry name" value="RESOLVASE HOMOLOG YNEB"/>
    <property type="match status" value="1"/>
</dbReference>
<keyword evidence="7" id="KW-1185">Reference proteome</keyword>
<sequence>MTNKYQTVGCIRVSSTDQNTERQLDGITLDKVFTDKMTGSSRERPQLKAMIDYVRHGDTVIVHSLDRMARNLEDLLHIINQLHEKGVIFKSIKENLTLDGSQPSLMDKFLLHILGAVAEFNRSLIREAQREGIAKAKARGAYKGRKPALSKTQIKELEEIIEAKNSSIDEYKALTLPKIAEQFGVSLPTLNRYIAKIKSAKG</sequence>
<dbReference type="Pfam" id="PF00239">
    <property type="entry name" value="Resolvase"/>
    <property type="match status" value="1"/>
</dbReference>
<feature type="domain" description="Resolvase/invertase-type recombinase catalytic" evidence="5">
    <location>
        <begin position="6"/>
        <end position="140"/>
    </location>
</feature>
<dbReference type="Gene3D" id="3.40.50.1390">
    <property type="entry name" value="Resolvase, N-terminal catalytic domain"/>
    <property type="match status" value="1"/>
</dbReference>
<dbReference type="PANTHER" id="PTHR30461">
    <property type="entry name" value="DNA-INVERTASE FROM LAMBDOID PROPHAGE"/>
    <property type="match status" value="1"/>
</dbReference>
<dbReference type="InterPro" id="IPR036162">
    <property type="entry name" value="Resolvase-like_N_sf"/>
</dbReference>
<keyword evidence="3" id="KW-0238">DNA-binding</keyword>
<evidence type="ECO:0000313" key="7">
    <source>
        <dbReference type="Proteomes" id="UP001624684"/>
    </source>
</evidence>